<name>A0A395SMK5_9HYPO</name>
<dbReference type="GO" id="GO:0000981">
    <property type="term" value="F:DNA-binding transcription factor activity, RNA polymerase II-specific"/>
    <property type="evidence" value="ECO:0007669"/>
    <property type="project" value="InterPro"/>
</dbReference>
<dbReference type="CDD" id="cd00067">
    <property type="entry name" value="GAL4"/>
    <property type="match status" value="1"/>
</dbReference>
<dbReference type="Pfam" id="PF00172">
    <property type="entry name" value="Zn_clus"/>
    <property type="match status" value="1"/>
</dbReference>
<dbReference type="InterPro" id="IPR036864">
    <property type="entry name" value="Zn2-C6_fun-type_DNA-bd_sf"/>
</dbReference>
<dbReference type="PROSITE" id="PS00463">
    <property type="entry name" value="ZN2_CY6_FUNGAL_1"/>
    <property type="match status" value="1"/>
</dbReference>
<sequence>MTPEESRKSSTEDINHLDAPLRSACTECHRRKQKCNRQWPCNNCQKRKVADQCRFRDDSRATSGEDAWSASLEVKRKRDMQGDEEESDDDIGEVLEAIGYSRLHMLTNLDQDLGSTKPFDQYYLDAKDSPQLRRALDVLPPRHIADTLIQSFLDVVNFYYYIVYPPHFSKEYARWWDDYTKGRPCGVQWTCLFLMVCACSVQHLDGQTAGRVESELDASIKDLTQKYHDAARELHSAIPVGYGHVYTVQYLLHSCYWFKAEARFAECWQVLGAVVREAQMINLHKKPENQLPGFDLEMKRRLWCIVDSWDWLVSSLLARPMLIDRSECDVGLPALTLEDYPVSPMLHLKLQSELVSLIFKRFGGPRLLSDPADIRDYQNILEDFMKTFPPEYAMDHPNTPTNEDLPWIALHRHYMHTCTLSIALGPFRAFMAKTMAQSSSSAVDLEFRLTGIDYALRLMEAVHRFFEYVWTRDTTFHFVPFCIFDTAALLCSVIIHAKDGHVPRRQEVTTSIARAYATLKKLRTATNTAKAPYDVLRRLIKKLPSSSGMQAADAHKKRRFDTPPGGQDAMAVAAPIAHSNAEAGSLAARMPAQPPPTQVHYEPYANSAPVAPNEIQTGGQSYAAYPHNGTDPRYQQYTYTAPPHMPSVPAMAPSSWPEEINNRSHMQNLTTGPPQVDMGFQQISDAELGDLAMLWNWESLDLGFTSNPIYQ</sequence>
<feature type="domain" description="Zn(2)-C6 fungal-type" evidence="5">
    <location>
        <begin position="24"/>
        <end position="55"/>
    </location>
</feature>
<dbReference type="InterPro" id="IPR050613">
    <property type="entry name" value="Sec_Metabolite_Reg"/>
</dbReference>
<dbReference type="SUPFAM" id="SSF57701">
    <property type="entry name" value="Zn2/Cys6 DNA-binding domain"/>
    <property type="match status" value="1"/>
</dbReference>
<dbReference type="GO" id="GO:0003677">
    <property type="term" value="F:DNA binding"/>
    <property type="evidence" value="ECO:0007669"/>
    <property type="project" value="InterPro"/>
</dbReference>
<dbReference type="OrthoDB" id="5344325at2759"/>
<dbReference type="PANTHER" id="PTHR31001:SF84">
    <property type="entry name" value="FUNGAL SPECIFIC TRANSCRIPTION FACTOR"/>
    <property type="match status" value="1"/>
</dbReference>
<dbReference type="STRING" id="694270.A0A395SMK5"/>
<dbReference type="Proteomes" id="UP000266234">
    <property type="component" value="Unassembled WGS sequence"/>
</dbReference>
<keyword evidence="3" id="KW-0539">Nucleus</keyword>
<keyword evidence="2" id="KW-0479">Metal-binding</keyword>
<dbReference type="InterPro" id="IPR001138">
    <property type="entry name" value="Zn2Cys6_DnaBD"/>
</dbReference>
<dbReference type="PANTHER" id="PTHR31001">
    <property type="entry name" value="UNCHARACTERIZED TRANSCRIPTIONAL REGULATORY PROTEIN"/>
    <property type="match status" value="1"/>
</dbReference>
<dbReference type="Gene3D" id="4.10.240.10">
    <property type="entry name" value="Zn(2)-C6 fungal-type DNA-binding domain"/>
    <property type="match status" value="1"/>
</dbReference>
<proteinExistence type="predicted"/>
<reference evidence="6 7" key="1">
    <citation type="journal article" date="2018" name="PLoS Pathog.">
        <title>Evolution of structural diversity of trichothecenes, a family of toxins produced by plant pathogenic and entomopathogenic fungi.</title>
        <authorList>
            <person name="Proctor R.H."/>
            <person name="McCormick S.P."/>
            <person name="Kim H.S."/>
            <person name="Cardoza R.E."/>
            <person name="Stanley A.M."/>
            <person name="Lindo L."/>
            <person name="Kelly A."/>
            <person name="Brown D.W."/>
            <person name="Lee T."/>
            <person name="Vaughan M.M."/>
            <person name="Alexander N.J."/>
            <person name="Busman M."/>
            <person name="Gutierrez S."/>
        </authorList>
    </citation>
    <scope>NUCLEOTIDE SEQUENCE [LARGE SCALE GENOMIC DNA]</scope>
    <source>
        <strain evidence="6 7">NRRL 20695</strain>
    </source>
</reference>
<dbReference type="EMBL" id="PXOG01000142">
    <property type="protein sequence ID" value="RGP73357.1"/>
    <property type="molecule type" value="Genomic_DNA"/>
</dbReference>
<comment type="caution">
    <text evidence="6">The sequence shown here is derived from an EMBL/GenBank/DDBJ whole genome shotgun (WGS) entry which is preliminary data.</text>
</comment>
<accession>A0A395SMK5</accession>
<evidence type="ECO:0000313" key="6">
    <source>
        <dbReference type="EMBL" id="RGP73357.1"/>
    </source>
</evidence>
<dbReference type="PROSITE" id="PS50048">
    <property type="entry name" value="ZN2_CY6_FUNGAL_2"/>
    <property type="match status" value="1"/>
</dbReference>
<dbReference type="SMART" id="SM00066">
    <property type="entry name" value="GAL4"/>
    <property type="match status" value="1"/>
</dbReference>
<evidence type="ECO:0000313" key="7">
    <source>
        <dbReference type="Proteomes" id="UP000266234"/>
    </source>
</evidence>
<dbReference type="GO" id="GO:0005634">
    <property type="term" value="C:nucleus"/>
    <property type="evidence" value="ECO:0007669"/>
    <property type="project" value="UniProtKB-SubCell"/>
</dbReference>
<comment type="subcellular location">
    <subcellularLocation>
        <location evidence="1">Nucleus</location>
    </subcellularLocation>
</comment>
<gene>
    <name evidence="6" type="ORF">FLONG3_6375</name>
</gene>
<dbReference type="GO" id="GO:0008270">
    <property type="term" value="F:zinc ion binding"/>
    <property type="evidence" value="ECO:0007669"/>
    <property type="project" value="InterPro"/>
</dbReference>
<organism evidence="6 7">
    <name type="scientific">Fusarium longipes</name>
    <dbReference type="NCBI Taxonomy" id="694270"/>
    <lineage>
        <taxon>Eukaryota</taxon>
        <taxon>Fungi</taxon>
        <taxon>Dikarya</taxon>
        <taxon>Ascomycota</taxon>
        <taxon>Pezizomycotina</taxon>
        <taxon>Sordariomycetes</taxon>
        <taxon>Hypocreomycetidae</taxon>
        <taxon>Hypocreales</taxon>
        <taxon>Nectriaceae</taxon>
        <taxon>Fusarium</taxon>
    </lineage>
</organism>
<dbReference type="Pfam" id="PF04082">
    <property type="entry name" value="Fungal_trans"/>
    <property type="match status" value="1"/>
</dbReference>
<dbReference type="SMART" id="SM00906">
    <property type="entry name" value="Fungal_trans"/>
    <property type="match status" value="1"/>
</dbReference>
<dbReference type="CDD" id="cd12148">
    <property type="entry name" value="fungal_TF_MHR"/>
    <property type="match status" value="1"/>
</dbReference>
<evidence type="ECO:0000256" key="1">
    <source>
        <dbReference type="ARBA" id="ARBA00004123"/>
    </source>
</evidence>
<evidence type="ECO:0000256" key="4">
    <source>
        <dbReference type="SAM" id="MobiDB-lite"/>
    </source>
</evidence>
<evidence type="ECO:0000256" key="3">
    <source>
        <dbReference type="ARBA" id="ARBA00023242"/>
    </source>
</evidence>
<keyword evidence="7" id="KW-1185">Reference proteome</keyword>
<dbReference type="AlphaFoldDB" id="A0A395SMK5"/>
<evidence type="ECO:0000259" key="5">
    <source>
        <dbReference type="PROSITE" id="PS50048"/>
    </source>
</evidence>
<protein>
    <submittedName>
        <fullName evidence="6">Transcriptional regulatory</fullName>
    </submittedName>
</protein>
<feature type="region of interest" description="Disordered" evidence="4">
    <location>
        <begin position="547"/>
        <end position="566"/>
    </location>
</feature>
<dbReference type="InterPro" id="IPR007219">
    <property type="entry name" value="XnlR_reg_dom"/>
</dbReference>
<dbReference type="GO" id="GO:0006351">
    <property type="term" value="P:DNA-templated transcription"/>
    <property type="evidence" value="ECO:0007669"/>
    <property type="project" value="InterPro"/>
</dbReference>
<evidence type="ECO:0000256" key="2">
    <source>
        <dbReference type="ARBA" id="ARBA00022723"/>
    </source>
</evidence>